<keyword evidence="3 8" id="KW-0808">Transferase</keyword>
<evidence type="ECO:0000256" key="5">
    <source>
        <dbReference type="ARBA" id="ARBA00022777"/>
    </source>
</evidence>
<dbReference type="GO" id="GO:0005829">
    <property type="term" value="C:cytosol"/>
    <property type="evidence" value="ECO:0007669"/>
    <property type="project" value="TreeGrafter"/>
</dbReference>
<dbReference type="EMBL" id="JADIMZ010000059">
    <property type="protein sequence ID" value="MBO8432448.1"/>
    <property type="molecule type" value="Genomic_DNA"/>
</dbReference>
<evidence type="ECO:0000256" key="4">
    <source>
        <dbReference type="ARBA" id="ARBA00022741"/>
    </source>
</evidence>
<organism evidence="8 9">
    <name type="scientific">Candidatus Pullibacteroides excrementavium</name>
    <dbReference type="NCBI Taxonomy" id="2840905"/>
    <lineage>
        <taxon>Bacteria</taxon>
        <taxon>Pseudomonadati</taxon>
        <taxon>Bacteroidota</taxon>
        <taxon>Bacteroidia</taxon>
        <taxon>Bacteroidales</taxon>
        <taxon>Candidatus Pullibacteroides</taxon>
    </lineage>
</organism>
<reference evidence="8" key="1">
    <citation type="submission" date="2020-10" db="EMBL/GenBank/DDBJ databases">
        <authorList>
            <person name="Gilroy R."/>
        </authorList>
    </citation>
    <scope>NUCLEOTIDE SEQUENCE</scope>
    <source>
        <strain evidence="8">2889</strain>
    </source>
</reference>
<sequence length="288" mass="30681">MKSTVKTYQKRYWEPIRILSIAGSDSGGGAGLQADIKTISSLGGYSATAVSAITVQNTLGVESVYPVCAKQVCEQVDAVCRDLKPQAIKISMLPDPETAEPLAELLKKHQCTNIVIDPVMVATSGHSLSDMPAIENMLRYLFPLARIVTPNLSEAQQITEIELSHIGKCQDAAAKILEWGPQAVLIKGGHAKGAYIKDLLLSAKQGPIVFKSPRIKTNNLHGTGCTLSAAIAFFLASGLDINHAVLKAKEYLHTAIKAGSAMALGSGHGPVNHSFAPVPLIRIPKNQK</sequence>
<evidence type="ECO:0000256" key="3">
    <source>
        <dbReference type="ARBA" id="ARBA00022679"/>
    </source>
</evidence>
<proteinExistence type="predicted"/>
<comment type="caution">
    <text evidence="8">The sequence shown here is derived from an EMBL/GenBank/DDBJ whole genome shotgun (WGS) entry which is preliminary data.</text>
</comment>
<dbReference type="Proteomes" id="UP000823612">
    <property type="component" value="Unassembled WGS sequence"/>
</dbReference>
<gene>
    <name evidence="8" type="primary">thiD</name>
    <name evidence="8" type="ORF">IAB08_04030</name>
</gene>
<dbReference type="SUPFAM" id="SSF53613">
    <property type="entry name" value="Ribokinase-like"/>
    <property type="match status" value="1"/>
</dbReference>
<dbReference type="GO" id="GO:0008902">
    <property type="term" value="F:hydroxymethylpyrimidine kinase activity"/>
    <property type="evidence" value="ECO:0007669"/>
    <property type="project" value="UniProtKB-EC"/>
</dbReference>
<dbReference type="Gene3D" id="3.40.1190.20">
    <property type="match status" value="1"/>
</dbReference>
<dbReference type="NCBIfam" id="TIGR00097">
    <property type="entry name" value="HMP-P_kinase"/>
    <property type="match status" value="1"/>
</dbReference>
<keyword evidence="4" id="KW-0547">Nucleotide-binding</keyword>
<name>A0A9D9DTL4_9BACT</name>
<dbReference type="GO" id="GO:0008972">
    <property type="term" value="F:phosphomethylpyrimidine kinase activity"/>
    <property type="evidence" value="ECO:0007669"/>
    <property type="project" value="InterPro"/>
</dbReference>
<dbReference type="GO" id="GO:0009228">
    <property type="term" value="P:thiamine biosynthetic process"/>
    <property type="evidence" value="ECO:0007669"/>
    <property type="project" value="InterPro"/>
</dbReference>
<dbReference type="Pfam" id="PF08543">
    <property type="entry name" value="Phos_pyr_kin"/>
    <property type="match status" value="1"/>
</dbReference>
<keyword evidence="6" id="KW-0067">ATP-binding</keyword>
<evidence type="ECO:0000256" key="2">
    <source>
        <dbReference type="ARBA" id="ARBA00012135"/>
    </source>
</evidence>
<evidence type="ECO:0000256" key="6">
    <source>
        <dbReference type="ARBA" id="ARBA00022840"/>
    </source>
</evidence>
<dbReference type="InterPro" id="IPR013749">
    <property type="entry name" value="PM/HMP-P_kinase-1"/>
</dbReference>
<dbReference type="EC" id="2.7.1.49" evidence="2"/>
<protein>
    <recommendedName>
        <fullName evidence="2">hydroxymethylpyrimidine kinase</fullName>
        <ecNumber evidence="2">2.7.1.49</ecNumber>
    </recommendedName>
</protein>
<feature type="domain" description="Pyridoxamine kinase/Phosphomethylpyrimidine kinase" evidence="7">
    <location>
        <begin position="25"/>
        <end position="272"/>
    </location>
</feature>
<keyword evidence="5 8" id="KW-0418">Kinase</keyword>
<dbReference type="InterPro" id="IPR004399">
    <property type="entry name" value="HMP/HMP-P_kinase_dom"/>
</dbReference>
<evidence type="ECO:0000313" key="8">
    <source>
        <dbReference type="EMBL" id="MBO8432448.1"/>
    </source>
</evidence>
<comment type="pathway">
    <text evidence="1">Cofactor biosynthesis; thiamine diphosphate biosynthesis.</text>
</comment>
<dbReference type="CDD" id="cd01169">
    <property type="entry name" value="HMPP_kinase"/>
    <property type="match status" value="1"/>
</dbReference>
<evidence type="ECO:0000313" key="9">
    <source>
        <dbReference type="Proteomes" id="UP000823612"/>
    </source>
</evidence>
<dbReference type="FunFam" id="3.40.1190.20:FF:000003">
    <property type="entry name" value="Phosphomethylpyrimidine kinase ThiD"/>
    <property type="match status" value="1"/>
</dbReference>
<evidence type="ECO:0000256" key="1">
    <source>
        <dbReference type="ARBA" id="ARBA00004948"/>
    </source>
</evidence>
<dbReference type="PANTHER" id="PTHR20858:SF17">
    <property type="entry name" value="HYDROXYMETHYLPYRIMIDINE_PHOSPHOMETHYLPYRIMIDINE KINASE THI20-RELATED"/>
    <property type="match status" value="1"/>
</dbReference>
<dbReference type="InterPro" id="IPR029056">
    <property type="entry name" value="Ribokinase-like"/>
</dbReference>
<dbReference type="GO" id="GO:0005524">
    <property type="term" value="F:ATP binding"/>
    <property type="evidence" value="ECO:0007669"/>
    <property type="project" value="UniProtKB-KW"/>
</dbReference>
<dbReference type="AlphaFoldDB" id="A0A9D9DTL4"/>
<accession>A0A9D9DTL4</accession>
<dbReference type="PANTHER" id="PTHR20858">
    <property type="entry name" value="PHOSPHOMETHYLPYRIMIDINE KINASE"/>
    <property type="match status" value="1"/>
</dbReference>
<evidence type="ECO:0000259" key="7">
    <source>
        <dbReference type="Pfam" id="PF08543"/>
    </source>
</evidence>
<reference evidence="8" key="2">
    <citation type="journal article" date="2021" name="PeerJ">
        <title>Extensive microbial diversity within the chicken gut microbiome revealed by metagenomics and culture.</title>
        <authorList>
            <person name="Gilroy R."/>
            <person name="Ravi A."/>
            <person name="Getino M."/>
            <person name="Pursley I."/>
            <person name="Horton D.L."/>
            <person name="Alikhan N.F."/>
            <person name="Baker D."/>
            <person name="Gharbi K."/>
            <person name="Hall N."/>
            <person name="Watson M."/>
            <person name="Adriaenssens E.M."/>
            <person name="Foster-Nyarko E."/>
            <person name="Jarju S."/>
            <person name="Secka A."/>
            <person name="Antonio M."/>
            <person name="Oren A."/>
            <person name="Chaudhuri R.R."/>
            <person name="La Ragione R."/>
            <person name="Hildebrand F."/>
            <person name="Pallen M.J."/>
        </authorList>
    </citation>
    <scope>NUCLEOTIDE SEQUENCE</scope>
    <source>
        <strain evidence="8">2889</strain>
    </source>
</reference>